<organism evidence="1">
    <name type="scientific">mine drainage metagenome</name>
    <dbReference type="NCBI Taxonomy" id="410659"/>
    <lineage>
        <taxon>unclassified sequences</taxon>
        <taxon>metagenomes</taxon>
        <taxon>ecological metagenomes</taxon>
    </lineage>
</organism>
<proteinExistence type="predicted"/>
<dbReference type="AlphaFoldDB" id="A0A1J5QRA3"/>
<reference evidence="1" key="1">
    <citation type="submission" date="2016-10" db="EMBL/GenBank/DDBJ databases">
        <title>Sequence of Gallionella enrichment culture.</title>
        <authorList>
            <person name="Poehlein A."/>
            <person name="Muehling M."/>
            <person name="Daniel R."/>
        </authorList>
    </citation>
    <scope>NUCLEOTIDE SEQUENCE</scope>
</reference>
<evidence type="ECO:0000313" key="1">
    <source>
        <dbReference type="EMBL" id="OIQ85936.1"/>
    </source>
</evidence>
<dbReference type="EMBL" id="MLJW01000510">
    <property type="protein sequence ID" value="OIQ85936.1"/>
    <property type="molecule type" value="Genomic_DNA"/>
</dbReference>
<protein>
    <recommendedName>
        <fullName evidence="2">HEPN domain-containing protein</fullName>
    </recommendedName>
</protein>
<sequence length="152" mass="16653">MPWEQARPTIEDMLRKGALERVPPSLETARSLLEVAERHLASALVLAHNDVVLAYDALHGANRKALTAILVAQGLRPTRAGGHIAVHEAVHAQLEPPLGRDLATYNRVRRTRNAGDYRDEHESVAADVIADHPGCQKIVDIATRVIGQMPPF</sequence>
<dbReference type="Gene3D" id="1.20.120.330">
    <property type="entry name" value="Nucleotidyltransferases domain 2"/>
    <property type="match status" value="1"/>
</dbReference>
<name>A0A1J5QRA3_9ZZZZ</name>
<accession>A0A1J5QRA3</accession>
<evidence type="ECO:0008006" key="2">
    <source>
        <dbReference type="Google" id="ProtNLM"/>
    </source>
</evidence>
<comment type="caution">
    <text evidence="1">The sequence shown here is derived from an EMBL/GenBank/DDBJ whole genome shotgun (WGS) entry which is preliminary data.</text>
</comment>
<gene>
    <name evidence="1" type="ORF">GALL_322090</name>
</gene>